<dbReference type="OMA" id="YMDKLEP"/>
<proteinExistence type="predicted"/>
<dbReference type="PaxDb" id="3708-A0A078HPF2"/>
<evidence type="ECO:0000313" key="3">
    <source>
        <dbReference type="EMBL" id="CDY40430.1"/>
    </source>
</evidence>
<organism evidence="3 4">
    <name type="scientific">Brassica napus</name>
    <name type="common">Rape</name>
    <dbReference type="NCBI Taxonomy" id="3708"/>
    <lineage>
        <taxon>Eukaryota</taxon>
        <taxon>Viridiplantae</taxon>
        <taxon>Streptophyta</taxon>
        <taxon>Embryophyta</taxon>
        <taxon>Tracheophyta</taxon>
        <taxon>Spermatophyta</taxon>
        <taxon>Magnoliopsida</taxon>
        <taxon>eudicotyledons</taxon>
        <taxon>Gunneridae</taxon>
        <taxon>Pentapetalae</taxon>
        <taxon>rosids</taxon>
        <taxon>malvids</taxon>
        <taxon>Brassicales</taxon>
        <taxon>Brassicaceae</taxon>
        <taxon>Brassiceae</taxon>
        <taxon>Brassica</taxon>
    </lineage>
</organism>
<dbReference type="AlphaFoldDB" id="A0A078HPF2"/>
<evidence type="ECO:0000313" key="4">
    <source>
        <dbReference type="Proteomes" id="UP000028999"/>
    </source>
</evidence>
<dbReference type="Gramene" id="CDY40430">
    <property type="protein sequence ID" value="CDY40430"/>
    <property type="gene ID" value="GSBRNA2T00069643001"/>
</dbReference>
<keyword evidence="2" id="KW-1133">Transmembrane helix</keyword>
<name>A0A078HPF2_BRANA</name>
<reference evidence="3 4" key="1">
    <citation type="journal article" date="2014" name="Science">
        <title>Plant genetics. Early allopolyploid evolution in the post-Neolithic Brassica napus oilseed genome.</title>
        <authorList>
            <person name="Chalhoub B."/>
            <person name="Denoeud F."/>
            <person name="Liu S."/>
            <person name="Parkin I.A."/>
            <person name="Tang H."/>
            <person name="Wang X."/>
            <person name="Chiquet J."/>
            <person name="Belcram H."/>
            <person name="Tong C."/>
            <person name="Samans B."/>
            <person name="Correa M."/>
            <person name="Da Silva C."/>
            <person name="Just J."/>
            <person name="Falentin C."/>
            <person name="Koh C.S."/>
            <person name="Le Clainche I."/>
            <person name="Bernard M."/>
            <person name="Bento P."/>
            <person name="Noel B."/>
            <person name="Labadie K."/>
            <person name="Alberti A."/>
            <person name="Charles M."/>
            <person name="Arnaud D."/>
            <person name="Guo H."/>
            <person name="Daviaud C."/>
            <person name="Alamery S."/>
            <person name="Jabbari K."/>
            <person name="Zhao M."/>
            <person name="Edger P.P."/>
            <person name="Chelaifa H."/>
            <person name="Tack D."/>
            <person name="Lassalle G."/>
            <person name="Mestiri I."/>
            <person name="Schnel N."/>
            <person name="Le Paslier M.C."/>
            <person name="Fan G."/>
            <person name="Renault V."/>
            <person name="Bayer P.E."/>
            <person name="Golicz A.A."/>
            <person name="Manoli S."/>
            <person name="Lee T.H."/>
            <person name="Thi V.H."/>
            <person name="Chalabi S."/>
            <person name="Hu Q."/>
            <person name="Fan C."/>
            <person name="Tollenaere R."/>
            <person name="Lu Y."/>
            <person name="Battail C."/>
            <person name="Shen J."/>
            <person name="Sidebottom C.H."/>
            <person name="Wang X."/>
            <person name="Canaguier A."/>
            <person name="Chauveau A."/>
            <person name="Berard A."/>
            <person name="Deniot G."/>
            <person name="Guan M."/>
            <person name="Liu Z."/>
            <person name="Sun F."/>
            <person name="Lim Y.P."/>
            <person name="Lyons E."/>
            <person name="Town C.D."/>
            <person name="Bancroft I."/>
            <person name="Wang X."/>
            <person name="Meng J."/>
            <person name="Ma J."/>
            <person name="Pires J.C."/>
            <person name="King G.J."/>
            <person name="Brunel D."/>
            <person name="Delourme R."/>
            <person name="Renard M."/>
            <person name="Aury J.M."/>
            <person name="Adams K.L."/>
            <person name="Batley J."/>
            <person name="Snowdon R.J."/>
            <person name="Tost J."/>
            <person name="Edwards D."/>
            <person name="Zhou Y."/>
            <person name="Hua W."/>
            <person name="Sharpe A.G."/>
            <person name="Paterson A.H."/>
            <person name="Guan C."/>
            <person name="Wincker P."/>
        </authorList>
    </citation>
    <scope>NUCLEOTIDE SEQUENCE [LARGE SCALE GENOMIC DNA]</scope>
    <source>
        <strain evidence="4">cv. Darmor-bzh</strain>
    </source>
</reference>
<accession>A0A078HPF2</accession>
<protein>
    <submittedName>
        <fullName evidence="3">BnaA04g20870D protein</fullName>
    </submittedName>
</protein>
<dbReference type="Proteomes" id="UP000028999">
    <property type="component" value="Unassembled WGS sequence"/>
</dbReference>
<feature type="transmembrane region" description="Helical" evidence="2">
    <location>
        <begin position="6"/>
        <end position="25"/>
    </location>
</feature>
<evidence type="ECO:0000256" key="2">
    <source>
        <dbReference type="SAM" id="Phobius"/>
    </source>
</evidence>
<feature type="region of interest" description="Disordered" evidence="1">
    <location>
        <begin position="43"/>
        <end position="97"/>
    </location>
</feature>
<evidence type="ECO:0000256" key="1">
    <source>
        <dbReference type="SAM" id="MobiDB-lite"/>
    </source>
</evidence>
<dbReference type="PANTHER" id="PTHR33564">
    <property type="entry name" value="TRANSMEMBRANE PROTEIN"/>
    <property type="match status" value="1"/>
</dbReference>
<keyword evidence="4" id="KW-1185">Reference proteome</keyword>
<dbReference type="PANTHER" id="PTHR33564:SF22">
    <property type="entry name" value="TRANSMEMBRANE PROTEIN"/>
    <property type="match status" value="1"/>
</dbReference>
<dbReference type="EMBL" id="LK032470">
    <property type="protein sequence ID" value="CDY40430.1"/>
    <property type="molecule type" value="Genomic_DNA"/>
</dbReference>
<dbReference type="STRING" id="3708.A0A078HPF2"/>
<gene>
    <name evidence="3" type="primary">BnaA04g20870D</name>
    <name evidence="3" type="ORF">GSBRNA2T00069643001</name>
</gene>
<keyword evidence="2" id="KW-0472">Membrane</keyword>
<sequence>MESSIGFMTVFFVSGSVVLLAAQLHKRLLSCYMQKLELQFDLKNKEKSKKKKDKKVSFAEDVTEPSGNNEEYRRKNKKSKSEDGGRSRRNSRNSEFV</sequence>
<keyword evidence="2" id="KW-0812">Transmembrane</keyword>